<sequence length="395" mass="43434">MLSSSQANLASSSKNSSRKRKRRLRNRSVSILTSNSADLSSSFNNNNLNLQLETVKSAAIKLLDNSFIDSYREPLTSSIKINNQNSPSIKNSQALNRDINDVKNQKELQNLTAPSSSSSGNLSQPDLQSTNQNLASFQVNREEIFSDHAIIDAFNAAVVEFKSYQSELINSSNPISLPQSRHQRRQISALYYGQPPQPMSTANKKPSLFSVISPTSTNEKETKTSSSPDITAPRANSVCSSLDIDEYNELFGEMLSTEPLNEIEKLKRIQSDQPNQFMNEEDDQSMDVGSDSSSGVEDQQSNPIRTAITDPALLHPHPLPDPPITQQLTAAQKVLLSNALNAQYWAGYHVALFNRSIGSGMDLNICNKPSSTSIADASTSQNGNQNLHHTQFETT</sequence>
<dbReference type="EMBL" id="AVOT02001536">
    <property type="protein sequence ID" value="MBW0467263.1"/>
    <property type="molecule type" value="Genomic_DNA"/>
</dbReference>
<feature type="compositionally biased region" description="Low complexity" evidence="1">
    <location>
        <begin position="286"/>
        <end position="301"/>
    </location>
</feature>
<feature type="region of interest" description="Disordered" evidence="1">
    <location>
        <begin position="376"/>
        <end position="395"/>
    </location>
</feature>
<keyword evidence="3" id="KW-1185">Reference proteome</keyword>
<name>A0A9Q3BLI0_9BASI</name>
<dbReference type="AlphaFoldDB" id="A0A9Q3BLI0"/>
<evidence type="ECO:0000313" key="2">
    <source>
        <dbReference type="EMBL" id="MBW0467263.1"/>
    </source>
</evidence>
<dbReference type="Proteomes" id="UP000765509">
    <property type="component" value="Unassembled WGS sequence"/>
</dbReference>
<feature type="region of interest" description="Disordered" evidence="1">
    <location>
        <begin position="1"/>
        <end position="29"/>
    </location>
</feature>
<reference evidence="2" key="1">
    <citation type="submission" date="2021-03" db="EMBL/GenBank/DDBJ databases">
        <title>Draft genome sequence of rust myrtle Austropuccinia psidii MF-1, a brazilian biotype.</title>
        <authorList>
            <person name="Quecine M.C."/>
            <person name="Pachon D.M.R."/>
            <person name="Bonatelli M.L."/>
            <person name="Correr F.H."/>
            <person name="Franceschini L.M."/>
            <person name="Leite T.F."/>
            <person name="Margarido G.R.A."/>
            <person name="Almeida C.A."/>
            <person name="Ferrarezi J.A."/>
            <person name="Labate C.A."/>
        </authorList>
    </citation>
    <scope>NUCLEOTIDE SEQUENCE</scope>
    <source>
        <strain evidence="2">MF-1</strain>
    </source>
</reference>
<comment type="caution">
    <text evidence="2">The sequence shown here is derived from an EMBL/GenBank/DDBJ whole genome shotgun (WGS) entry which is preliminary data.</text>
</comment>
<evidence type="ECO:0000256" key="1">
    <source>
        <dbReference type="SAM" id="MobiDB-lite"/>
    </source>
</evidence>
<proteinExistence type="predicted"/>
<protein>
    <submittedName>
        <fullName evidence="2">Uncharacterized protein</fullName>
    </submittedName>
</protein>
<feature type="region of interest" description="Disordered" evidence="1">
    <location>
        <begin position="272"/>
        <end position="302"/>
    </location>
</feature>
<evidence type="ECO:0000313" key="3">
    <source>
        <dbReference type="Proteomes" id="UP000765509"/>
    </source>
</evidence>
<feature type="compositionally biased region" description="Basic residues" evidence="1">
    <location>
        <begin position="16"/>
        <end position="26"/>
    </location>
</feature>
<feature type="compositionally biased region" description="Low complexity" evidence="1">
    <location>
        <begin position="1"/>
        <end position="15"/>
    </location>
</feature>
<feature type="region of interest" description="Disordered" evidence="1">
    <location>
        <begin position="193"/>
        <end position="234"/>
    </location>
</feature>
<gene>
    <name evidence="2" type="ORF">O181_006978</name>
</gene>
<accession>A0A9Q3BLI0</accession>
<organism evidence="2 3">
    <name type="scientific">Austropuccinia psidii MF-1</name>
    <dbReference type="NCBI Taxonomy" id="1389203"/>
    <lineage>
        <taxon>Eukaryota</taxon>
        <taxon>Fungi</taxon>
        <taxon>Dikarya</taxon>
        <taxon>Basidiomycota</taxon>
        <taxon>Pucciniomycotina</taxon>
        <taxon>Pucciniomycetes</taxon>
        <taxon>Pucciniales</taxon>
        <taxon>Sphaerophragmiaceae</taxon>
        <taxon>Austropuccinia</taxon>
    </lineage>
</organism>
<dbReference type="OrthoDB" id="197400at2759"/>